<dbReference type="PROSITE" id="PS50076">
    <property type="entry name" value="DNAJ_2"/>
    <property type="match status" value="1"/>
</dbReference>
<dbReference type="GO" id="GO:0051082">
    <property type="term" value="F:unfolded protein binding"/>
    <property type="evidence" value="ECO:0007669"/>
    <property type="project" value="TreeGrafter"/>
</dbReference>
<sequence>MQQDRLLFGLAAVLAGIAALEFVLAFVYTPALLAVAVPFAASAYLVWYHASGRLRDRVETGRAGSYRRVESETGGFGAGPRDSFSGRRGFDGGVGARESRGRRARREATGRGARGGRRAQTVGNAGPTPAEAYRVLGLDADADADEVKRAYRQKVKSVHPDRESGDEDEFKRVKEAYEVLNDRN</sequence>
<dbReference type="PRINTS" id="PR00625">
    <property type="entry name" value="JDOMAIN"/>
</dbReference>
<dbReference type="Gene3D" id="1.10.287.110">
    <property type="entry name" value="DnaJ domain"/>
    <property type="match status" value="1"/>
</dbReference>
<dbReference type="SMART" id="SM00271">
    <property type="entry name" value="DnaJ"/>
    <property type="match status" value="1"/>
</dbReference>
<gene>
    <name evidence="4" type="ORF">M0R89_03075</name>
</gene>
<keyword evidence="2" id="KW-1133">Transmembrane helix</keyword>
<keyword evidence="2" id="KW-0472">Membrane</keyword>
<feature type="transmembrane region" description="Helical" evidence="2">
    <location>
        <begin position="29"/>
        <end position="47"/>
    </location>
</feature>
<evidence type="ECO:0000256" key="2">
    <source>
        <dbReference type="SAM" id="Phobius"/>
    </source>
</evidence>
<proteinExistence type="predicted"/>
<feature type="domain" description="J" evidence="3">
    <location>
        <begin position="131"/>
        <end position="184"/>
    </location>
</feature>
<dbReference type="RefSeq" id="WP_248651101.1">
    <property type="nucleotide sequence ID" value="NZ_CP096659.1"/>
</dbReference>
<dbReference type="EMBL" id="CP096659">
    <property type="protein sequence ID" value="UPV75058.1"/>
    <property type="molecule type" value="Genomic_DNA"/>
</dbReference>
<name>A0A8U0HVW0_9EURY</name>
<dbReference type="PANTHER" id="PTHR43096:SF71">
    <property type="entry name" value="PROTEIN DNAJ, PUTATIVE-RELATED"/>
    <property type="match status" value="1"/>
</dbReference>
<dbReference type="Proteomes" id="UP000830729">
    <property type="component" value="Chromosome"/>
</dbReference>
<feature type="compositionally biased region" description="Basic and acidic residues" evidence="1">
    <location>
        <begin position="97"/>
        <end position="109"/>
    </location>
</feature>
<dbReference type="KEGG" id="halx:M0R89_03075"/>
<reference evidence="4 5" key="1">
    <citation type="submission" date="2022-04" db="EMBL/GenBank/DDBJ databases">
        <title>Diverse halophilic archaea isolated from saline environments.</title>
        <authorList>
            <person name="Cui H.-L."/>
        </authorList>
    </citation>
    <scope>NUCLEOTIDE SEQUENCE [LARGE SCALE GENOMIC DNA]</scope>
    <source>
        <strain evidence="4 5">XZYJT49</strain>
    </source>
</reference>
<dbReference type="CDD" id="cd06257">
    <property type="entry name" value="DnaJ"/>
    <property type="match status" value="1"/>
</dbReference>
<dbReference type="InterPro" id="IPR001623">
    <property type="entry name" value="DnaJ_domain"/>
</dbReference>
<keyword evidence="2" id="KW-0812">Transmembrane</keyword>
<dbReference type="AlphaFoldDB" id="A0A8U0HVW0"/>
<protein>
    <submittedName>
        <fullName evidence="4">J domain-containing protein</fullName>
    </submittedName>
</protein>
<dbReference type="InterPro" id="IPR036869">
    <property type="entry name" value="J_dom_sf"/>
</dbReference>
<dbReference type="GO" id="GO:0042026">
    <property type="term" value="P:protein refolding"/>
    <property type="evidence" value="ECO:0007669"/>
    <property type="project" value="TreeGrafter"/>
</dbReference>
<dbReference type="GO" id="GO:0005737">
    <property type="term" value="C:cytoplasm"/>
    <property type="evidence" value="ECO:0007669"/>
    <property type="project" value="TreeGrafter"/>
</dbReference>
<organism evidence="4 5">
    <name type="scientific">Halorussus limi</name>
    <dbReference type="NCBI Taxonomy" id="2938695"/>
    <lineage>
        <taxon>Archaea</taxon>
        <taxon>Methanobacteriati</taxon>
        <taxon>Methanobacteriota</taxon>
        <taxon>Stenosarchaea group</taxon>
        <taxon>Halobacteria</taxon>
        <taxon>Halobacteriales</taxon>
        <taxon>Haladaptataceae</taxon>
        <taxon>Halorussus</taxon>
    </lineage>
</organism>
<accession>A0A8U0HVW0</accession>
<evidence type="ECO:0000256" key="1">
    <source>
        <dbReference type="SAM" id="MobiDB-lite"/>
    </source>
</evidence>
<dbReference type="PANTHER" id="PTHR43096">
    <property type="entry name" value="DNAJ HOMOLOG 1, MITOCHONDRIAL-RELATED"/>
    <property type="match status" value="1"/>
</dbReference>
<dbReference type="GeneID" id="72184148"/>
<keyword evidence="5" id="KW-1185">Reference proteome</keyword>
<evidence type="ECO:0000259" key="3">
    <source>
        <dbReference type="PROSITE" id="PS50076"/>
    </source>
</evidence>
<evidence type="ECO:0000313" key="4">
    <source>
        <dbReference type="EMBL" id="UPV75058.1"/>
    </source>
</evidence>
<dbReference type="SUPFAM" id="SSF46565">
    <property type="entry name" value="Chaperone J-domain"/>
    <property type="match status" value="1"/>
</dbReference>
<evidence type="ECO:0000313" key="5">
    <source>
        <dbReference type="Proteomes" id="UP000830729"/>
    </source>
</evidence>
<dbReference type="Pfam" id="PF00226">
    <property type="entry name" value="DnaJ"/>
    <property type="match status" value="1"/>
</dbReference>
<feature type="region of interest" description="Disordered" evidence="1">
    <location>
        <begin position="70"/>
        <end position="129"/>
    </location>
</feature>